<keyword evidence="2" id="KW-0548">Nucleotidyltransferase</keyword>
<dbReference type="InterPro" id="IPR012337">
    <property type="entry name" value="RNaseH-like_sf"/>
</dbReference>
<dbReference type="InterPro" id="IPR002156">
    <property type="entry name" value="RNaseH_domain"/>
</dbReference>
<dbReference type="Pfam" id="PF13456">
    <property type="entry name" value="RVT_3"/>
    <property type="match status" value="1"/>
</dbReference>
<sequence>MLSNPEVAGRLLKWRFELEEHNIHYRLRTSIKGQILAEFIVELLNDDPLDTPIEDKEELSDPWILFTDGSSCIDGSGAGLIITNPKGTELTYALRFRFNATNNEAEYEALIAGLRIAKQMGVKNLQANVDSRLVANQVNGTYVAKEPGMIKYLEKFKNLASTFKEFSIKQNKFYQKKRKNKGCTPQGKEVCRDKWSFVQKVFLGPWLRCVRPLHANYVLRELHEGSCSMHADPRSVVAKALRSGVYNTSFKLGDLVYRSNEASHAKDGGKLRPKWEGPYEVTKSLGKGAYRLRDRSGNHLPRRWNVCNLKKFYVHAMEAPLPRKTSHGRGTT</sequence>
<dbReference type="AlphaFoldDB" id="A0A699I613"/>
<accession>A0A699I613</accession>
<proteinExistence type="predicted"/>
<dbReference type="GO" id="GO:0003676">
    <property type="term" value="F:nucleic acid binding"/>
    <property type="evidence" value="ECO:0007669"/>
    <property type="project" value="InterPro"/>
</dbReference>
<dbReference type="PANTHER" id="PTHR48475">
    <property type="entry name" value="RIBONUCLEASE H"/>
    <property type="match status" value="1"/>
</dbReference>
<dbReference type="InterPro" id="IPR036397">
    <property type="entry name" value="RNaseH_sf"/>
</dbReference>
<evidence type="ECO:0000313" key="2">
    <source>
        <dbReference type="EMBL" id="GEY97838.1"/>
    </source>
</evidence>
<dbReference type="CDD" id="cd09279">
    <property type="entry name" value="RNase_HI_like"/>
    <property type="match status" value="1"/>
</dbReference>
<keyword evidence="2" id="KW-0808">Transferase</keyword>
<dbReference type="Gene3D" id="3.30.420.10">
    <property type="entry name" value="Ribonuclease H-like superfamily/Ribonuclease H"/>
    <property type="match status" value="1"/>
</dbReference>
<evidence type="ECO:0000259" key="1">
    <source>
        <dbReference type="PROSITE" id="PS50879"/>
    </source>
</evidence>
<gene>
    <name evidence="2" type="ORF">Tci_469812</name>
</gene>
<comment type="caution">
    <text evidence="2">The sequence shown here is derived from an EMBL/GenBank/DDBJ whole genome shotgun (WGS) entry which is preliminary data.</text>
</comment>
<keyword evidence="2" id="KW-0695">RNA-directed DNA polymerase</keyword>
<feature type="domain" description="RNase H type-1" evidence="1">
    <location>
        <begin position="59"/>
        <end position="192"/>
    </location>
</feature>
<dbReference type="GO" id="GO:0004523">
    <property type="term" value="F:RNA-DNA hybrid ribonuclease activity"/>
    <property type="evidence" value="ECO:0007669"/>
    <property type="project" value="InterPro"/>
</dbReference>
<protein>
    <submittedName>
        <fullName evidence="2">Reverse transcriptase domain-containing protein</fullName>
    </submittedName>
</protein>
<dbReference type="EMBL" id="BKCJ010228383">
    <property type="protein sequence ID" value="GEY97838.1"/>
    <property type="molecule type" value="Genomic_DNA"/>
</dbReference>
<name>A0A699I613_TANCI</name>
<dbReference type="GO" id="GO:0003964">
    <property type="term" value="F:RNA-directed DNA polymerase activity"/>
    <property type="evidence" value="ECO:0007669"/>
    <property type="project" value="UniProtKB-KW"/>
</dbReference>
<dbReference type="PROSITE" id="PS50879">
    <property type="entry name" value="RNASE_H_1"/>
    <property type="match status" value="1"/>
</dbReference>
<reference evidence="2" key="1">
    <citation type="journal article" date="2019" name="Sci. Rep.">
        <title>Draft genome of Tanacetum cinerariifolium, the natural source of mosquito coil.</title>
        <authorList>
            <person name="Yamashiro T."/>
            <person name="Shiraishi A."/>
            <person name="Satake H."/>
            <person name="Nakayama K."/>
        </authorList>
    </citation>
    <scope>NUCLEOTIDE SEQUENCE</scope>
</reference>
<dbReference type="PANTHER" id="PTHR48475:SF2">
    <property type="entry name" value="RIBONUCLEASE H"/>
    <property type="match status" value="1"/>
</dbReference>
<dbReference type="SUPFAM" id="SSF53098">
    <property type="entry name" value="Ribonuclease H-like"/>
    <property type="match status" value="1"/>
</dbReference>
<organism evidence="2">
    <name type="scientific">Tanacetum cinerariifolium</name>
    <name type="common">Dalmatian daisy</name>
    <name type="synonym">Chrysanthemum cinerariifolium</name>
    <dbReference type="NCBI Taxonomy" id="118510"/>
    <lineage>
        <taxon>Eukaryota</taxon>
        <taxon>Viridiplantae</taxon>
        <taxon>Streptophyta</taxon>
        <taxon>Embryophyta</taxon>
        <taxon>Tracheophyta</taxon>
        <taxon>Spermatophyta</taxon>
        <taxon>Magnoliopsida</taxon>
        <taxon>eudicotyledons</taxon>
        <taxon>Gunneridae</taxon>
        <taxon>Pentapetalae</taxon>
        <taxon>asterids</taxon>
        <taxon>campanulids</taxon>
        <taxon>Asterales</taxon>
        <taxon>Asteraceae</taxon>
        <taxon>Asteroideae</taxon>
        <taxon>Anthemideae</taxon>
        <taxon>Anthemidinae</taxon>
        <taxon>Tanacetum</taxon>
    </lineage>
</organism>